<reference evidence="1" key="1">
    <citation type="submission" date="2022-01" db="EMBL/GenBank/DDBJ databases">
        <authorList>
            <person name="King R."/>
        </authorList>
    </citation>
    <scope>NUCLEOTIDE SEQUENCE</scope>
</reference>
<organism evidence="1 2">
    <name type="scientific">Psylliodes chrysocephalus</name>
    <dbReference type="NCBI Taxonomy" id="3402493"/>
    <lineage>
        <taxon>Eukaryota</taxon>
        <taxon>Metazoa</taxon>
        <taxon>Ecdysozoa</taxon>
        <taxon>Arthropoda</taxon>
        <taxon>Hexapoda</taxon>
        <taxon>Insecta</taxon>
        <taxon>Pterygota</taxon>
        <taxon>Neoptera</taxon>
        <taxon>Endopterygota</taxon>
        <taxon>Coleoptera</taxon>
        <taxon>Polyphaga</taxon>
        <taxon>Cucujiformia</taxon>
        <taxon>Chrysomeloidea</taxon>
        <taxon>Chrysomelidae</taxon>
        <taxon>Galerucinae</taxon>
        <taxon>Alticini</taxon>
        <taxon>Psylliodes</taxon>
    </lineage>
</organism>
<proteinExistence type="predicted"/>
<dbReference type="OrthoDB" id="6771915at2759"/>
<gene>
    <name evidence="1" type="ORF">PSYICH_LOCUS14901</name>
</gene>
<name>A0A9P0D8S3_9CUCU</name>
<sequence>MSNLTESHPELLHTSPRAGGIINIEVPDNLKEDIYKKPADKSTKYSRSWAPSRNIANKGSFVSKQSSRFAKPSLYTSTPDHTTRNYRIHAALDTTPWILFDESCVQDEKPQLANPVQETINILAIVISTVMLLAAGYSDIPKEHIRWTKSYLELIKDERGSNPPNVTGILNHLNMLYGDIESYNVLGEVEDENEAELKTNVLTEDVS</sequence>
<evidence type="ECO:0000313" key="1">
    <source>
        <dbReference type="EMBL" id="CAH1114039.1"/>
    </source>
</evidence>
<protein>
    <submittedName>
        <fullName evidence="1">Uncharacterized protein</fullName>
    </submittedName>
</protein>
<accession>A0A9P0D8S3</accession>
<dbReference type="AlphaFoldDB" id="A0A9P0D8S3"/>
<evidence type="ECO:0000313" key="2">
    <source>
        <dbReference type="Proteomes" id="UP001153636"/>
    </source>
</evidence>
<keyword evidence="2" id="KW-1185">Reference proteome</keyword>
<dbReference type="EMBL" id="OV651820">
    <property type="protein sequence ID" value="CAH1114039.1"/>
    <property type="molecule type" value="Genomic_DNA"/>
</dbReference>
<dbReference type="Proteomes" id="UP001153636">
    <property type="component" value="Chromosome 8"/>
</dbReference>